<dbReference type="AlphaFoldDB" id="A0A9W8PT53"/>
<accession>A0A9W8PT53</accession>
<name>A0A9W8PT53_9HYPO</name>
<feature type="region of interest" description="Disordered" evidence="1">
    <location>
        <begin position="120"/>
        <end position="150"/>
    </location>
</feature>
<evidence type="ECO:0000313" key="2">
    <source>
        <dbReference type="EMBL" id="KAJ4017593.1"/>
    </source>
</evidence>
<sequence>MSVPSNEEAIANEDGDDPEPGPSNRDINLIGPVAPVALMTETQSDIPAAGGHVSPRHDSNSIEHRGFISIPAEDMDLFSSPPPRENPGPARMSSPELGVGLTGVFPADNLEDDTLAGEAVHESVPGPDHGARPVERSLGDGPNNHQSDARPIYDDWLFSSSDEATPPPEVARTCELEAEPEVDEDRKVMPPSALPLSPHQPVAQATGREPRFKCKWSIQTSPGHYRVWGLNGSSAPRSMAELYESDEFKNINLVRFVLQGLGMSWDDVVAKQDEESFNDMKARFEDKIYDNLREINGARSSALYDIIIVPI</sequence>
<feature type="compositionally biased region" description="Basic and acidic residues" evidence="1">
    <location>
        <begin position="55"/>
        <end position="66"/>
    </location>
</feature>
<comment type="caution">
    <text evidence="2">The sequence shown here is derived from an EMBL/GenBank/DDBJ whole genome shotgun (WGS) entry which is preliminary data.</text>
</comment>
<reference evidence="2" key="1">
    <citation type="submission" date="2022-10" db="EMBL/GenBank/DDBJ databases">
        <title>Fusarium specimens isolated from Avocado Roots.</title>
        <authorList>
            <person name="Stajich J."/>
            <person name="Roper C."/>
            <person name="Heimlech-Rivalta G."/>
        </authorList>
    </citation>
    <scope>NUCLEOTIDE SEQUENCE</scope>
    <source>
        <strain evidence="2">CF00143</strain>
    </source>
</reference>
<keyword evidence="3" id="KW-1185">Reference proteome</keyword>
<dbReference type="EMBL" id="JAPDHF010000005">
    <property type="protein sequence ID" value="KAJ4017593.1"/>
    <property type="molecule type" value="Genomic_DNA"/>
</dbReference>
<organism evidence="2 3">
    <name type="scientific">Fusarium irregulare</name>
    <dbReference type="NCBI Taxonomy" id="2494466"/>
    <lineage>
        <taxon>Eukaryota</taxon>
        <taxon>Fungi</taxon>
        <taxon>Dikarya</taxon>
        <taxon>Ascomycota</taxon>
        <taxon>Pezizomycotina</taxon>
        <taxon>Sordariomycetes</taxon>
        <taxon>Hypocreomycetidae</taxon>
        <taxon>Hypocreales</taxon>
        <taxon>Nectriaceae</taxon>
        <taxon>Fusarium</taxon>
        <taxon>Fusarium incarnatum-equiseti species complex</taxon>
    </lineage>
</organism>
<evidence type="ECO:0000313" key="3">
    <source>
        <dbReference type="Proteomes" id="UP001152130"/>
    </source>
</evidence>
<feature type="compositionally biased region" description="Acidic residues" evidence="1">
    <location>
        <begin position="10"/>
        <end position="19"/>
    </location>
</feature>
<gene>
    <name evidence="2" type="ORF">NW766_003658</name>
</gene>
<feature type="compositionally biased region" description="Basic and acidic residues" evidence="1">
    <location>
        <begin position="129"/>
        <end position="138"/>
    </location>
</feature>
<proteinExistence type="predicted"/>
<dbReference type="Proteomes" id="UP001152130">
    <property type="component" value="Unassembled WGS sequence"/>
</dbReference>
<protein>
    <submittedName>
        <fullName evidence="2">Uncharacterized protein</fullName>
    </submittedName>
</protein>
<feature type="region of interest" description="Disordered" evidence="1">
    <location>
        <begin position="1"/>
        <end position="103"/>
    </location>
</feature>
<evidence type="ECO:0000256" key="1">
    <source>
        <dbReference type="SAM" id="MobiDB-lite"/>
    </source>
</evidence>